<dbReference type="EMBL" id="CP157744">
    <property type="protein sequence ID" value="XBS22758.1"/>
    <property type="molecule type" value="Genomic_DNA"/>
</dbReference>
<dbReference type="Proteomes" id="UP001225378">
    <property type="component" value="Plasmid unnamed2"/>
</dbReference>
<evidence type="ECO:0000313" key="1">
    <source>
        <dbReference type="EMBL" id="XBS22758.1"/>
    </source>
</evidence>
<proteinExistence type="predicted"/>
<protein>
    <submittedName>
        <fullName evidence="1">Uncharacterized protein</fullName>
    </submittedName>
</protein>
<dbReference type="AlphaFoldDB" id="A0AAU7P0N5"/>
<dbReference type="KEGG" id="mech:Q9L42_020845"/>
<organism evidence="1 2">
    <name type="scientific">Methylomarinum roseum</name>
    <dbReference type="NCBI Taxonomy" id="3067653"/>
    <lineage>
        <taxon>Bacteria</taxon>
        <taxon>Pseudomonadati</taxon>
        <taxon>Pseudomonadota</taxon>
        <taxon>Gammaproteobacteria</taxon>
        <taxon>Methylococcales</taxon>
        <taxon>Methylococcaceae</taxon>
        <taxon>Methylomarinum</taxon>
    </lineage>
</organism>
<dbReference type="RefSeq" id="WP_305906296.1">
    <property type="nucleotide sequence ID" value="NZ_CP157744.1"/>
</dbReference>
<keyword evidence="1" id="KW-0614">Plasmid</keyword>
<name>A0AAU7P0N5_9GAMM</name>
<evidence type="ECO:0000313" key="2">
    <source>
        <dbReference type="Proteomes" id="UP001225378"/>
    </source>
</evidence>
<sequence>MISYAKLKSSLHNSTIQGMLQLVDESQFDQRILSLLQQQVEALFEVPVTIKYRNQILGETAQIADTPLLGVDAISINLHLEDDLAIEAGVMLKKHAAGIYRSLSKKHENKINIVHSHTADRLRDMPVVAIEKRTLIDEKSELDLSFFIFKNDQESQRYFSKVRGEMMAEAMKKYQKPPVDPDKRVNLPKVEFKKSDRLVFRF</sequence>
<gene>
    <name evidence="1" type="ORF">Q9L42_020845</name>
</gene>
<accession>A0AAU7P0N5</accession>
<reference evidence="1 2" key="1">
    <citation type="journal article" date="2024" name="Microbiology">
        <title>Methylomarinum rosea sp. nov., a novel halophilic methanotrophic bacterium from the hypersaline Lake Elton.</title>
        <authorList>
            <person name="Suleimanov R.Z."/>
            <person name="Oshkin I.Y."/>
            <person name="Danilova O.V."/>
            <person name="Suzina N.E."/>
            <person name="Dedysh S.N."/>
        </authorList>
    </citation>
    <scope>NUCLEOTIDE SEQUENCE [LARGE SCALE GENOMIC DNA]</scope>
    <source>
        <strain evidence="1 2">Ch1-1</strain>
        <plasmid evidence="2">unnamed2</plasmid>
    </source>
</reference>
<geneLocation type="plasmid" evidence="1 2">
    <name>unnamed2</name>
</geneLocation>
<keyword evidence="2" id="KW-1185">Reference proteome</keyword>